<dbReference type="AlphaFoldDB" id="A0A238WF91"/>
<keyword evidence="4" id="KW-1185">Reference proteome</keyword>
<dbReference type="PROSITE" id="PS52015">
    <property type="entry name" value="TONB_CTD"/>
    <property type="match status" value="1"/>
</dbReference>
<protein>
    <submittedName>
        <fullName evidence="3">Antitoxin component YwqK of the YwqJK toxin-antitoxin module</fullName>
    </submittedName>
</protein>
<evidence type="ECO:0000259" key="2">
    <source>
        <dbReference type="PROSITE" id="PS52015"/>
    </source>
</evidence>
<accession>A0A238WF91</accession>
<reference evidence="3 4" key="1">
    <citation type="submission" date="2017-06" db="EMBL/GenBank/DDBJ databases">
        <authorList>
            <person name="Kim H.J."/>
            <person name="Triplett B.A."/>
        </authorList>
    </citation>
    <scope>NUCLEOTIDE SEQUENCE [LARGE SCALE GENOMIC DNA]</scope>
    <source>
        <strain evidence="3 4">DSM 25597</strain>
    </source>
</reference>
<evidence type="ECO:0000313" key="3">
    <source>
        <dbReference type="EMBL" id="SNR45242.1"/>
    </source>
</evidence>
<dbReference type="PANTHER" id="PTHR46820">
    <property type="entry name" value="HISTONE-LYSINE N-METHYLTRANSFERASE SETD7"/>
    <property type="match status" value="1"/>
</dbReference>
<evidence type="ECO:0000256" key="1">
    <source>
        <dbReference type="SAM" id="SignalP"/>
    </source>
</evidence>
<dbReference type="GO" id="GO:0055085">
    <property type="term" value="P:transmembrane transport"/>
    <property type="evidence" value="ECO:0007669"/>
    <property type="project" value="InterPro"/>
</dbReference>
<dbReference type="GO" id="GO:0005694">
    <property type="term" value="C:chromosome"/>
    <property type="evidence" value="ECO:0007669"/>
    <property type="project" value="TreeGrafter"/>
</dbReference>
<dbReference type="Pfam" id="PF03544">
    <property type="entry name" value="TonB_C"/>
    <property type="match status" value="1"/>
</dbReference>
<proteinExistence type="predicted"/>
<feature type="domain" description="TonB C-terminal" evidence="2">
    <location>
        <begin position="277"/>
        <end position="368"/>
    </location>
</feature>
<dbReference type="Gene3D" id="2.20.110.10">
    <property type="entry name" value="Histone H3 K4-specific methyltransferase SET7/9 N-terminal domain"/>
    <property type="match status" value="1"/>
</dbReference>
<dbReference type="Pfam" id="PF07661">
    <property type="entry name" value="MORN_2"/>
    <property type="match status" value="3"/>
</dbReference>
<feature type="chain" id="PRO_5012082501" evidence="1">
    <location>
        <begin position="21"/>
        <end position="368"/>
    </location>
</feature>
<dbReference type="PANTHER" id="PTHR46820:SF1">
    <property type="entry name" value="HISTONE-LYSINE N-METHYLTRANSFERASE SETD7"/>
    <property type="match status" value="1"/>
</dbReference>
<dbReference type="RefSeq" id="WP_089370320.1">
    <property type="nucleotide sequence ID" value="NZ_BMEP01000003.1"/>
</dbReference>
<gene>
    <name evidence="3" type="ORF">SAMN06265376_1011022</name>
</gene>
<dbReference type="GO" id="GO:0070828">
    <property type="term" value="P:heterochromatin organization"/>
    <property type="evidence" value="ECO:0007669"/>
    <property type="project" value="TreeGrafter"/>
</dbReference>
<dbReference type="SUPFAM" id="SSF74653">
    <property type="entry name" value="TolA/TonB C-terminal domain"/>
    <property type="match status" value="1"/>
</dbReference>
<evidence type="ECO:0000313" key="4">
    <source>
        <dbReference type="Proteomes" id="UP000198379"/>
    </source>
</evidence>
<dbReference type="GO" id="GO:0003682">
    <property type="term" value="F:chromatin binding"/>
    <property type="evidence" value="ECO:0007669"/>
    <property type="project" value="TreeGrafter"/>
</dbReference>
<dbReference type="Proteomes" id="UP000198379">
    <property type="component" value="Unassembled WGS sequence"/>
</dbReference>
<dbReference type="InterPro" id="IPR011652">
    <property type="entry name" value="MORN_2"/>
</dbReference>
<name>A0A238WF91_9FLAO</name>
<dbReference type="EMBL" id="FZNY01000001">
    <property type="protein sequence ID" value="SNR45242.1"/>
    <property type="molecule type" value="Genomic_DNA"/>
</dbReference>
<feature type="signal peptide" evidence="1">
    <location>
        <begin position="1"/>
        <end position="20"/>
    </location>
</feature>
<dbReference type="Gene3D" id="3.90.930.1">
    <property type="match status" value="1"/>
</dbReference>
<dbReference type="Gene3D" id="3.30.1150.10">
    <property type="match status" value="1"/>
</dbReference>
<organism evidence="3 4">
    <name type="scientific">Dokdonia pacifica</name>
    <dbReference type="NCBI Taxonomy" id="1627892"/>
    <lineage>
        <taxon>Bacteria</taxon>
        <taxon>Pseudomonadati</taxon>
        <taxon>Bacteroidota</taxon>
        <taxon>Flavobacteriia</taxon>
        <taxon>Flavobacteriales</taxon>
        <taxon>Flavobacteriaceae</taxon>
        <taxon>Dokdonia</taxon>
    </lineage>
</organism>
<keyword evidence="1" id="KW-0732">Signal</keyword>
<dbReference type="InterPro" id="IPR037682">
    <property type="entry name" value="TonB_C"/>
</dbReference>
<sequence length="368" mass="43013">MKYFLLGLINILIFNNVANAQDIDTTYFRYDYSIGTKELSNYYEIKSKEKGGIYSVEEFFRFTRKPELKASYTEDSDGKKQGAFISYKKNGAVEKQGAYQNDLKEGAWIYYRDGQVQRKVFYKNDTLQGKAYYYHEGEELYQWNWKDGKSDGYNERIHPNGELYFKGNYVNGELEGLSQYFYDNGQVSGSRNYKNGKLHGTFENFYDNGQTKSKGEYEDDNQIGNWIWYRKDGKIASKEVYNKNGKVKDIVFYDLDGNQIKTKKKDILQGVIDEKKQLSKTIKKHVRDNFEFPDSMYRKGFESKVYAIFVINKLGEPDKIEIESEGPEVFEEIVKTIISDIPTQKPGIVHNLPVNVKYNIPITFRIDD</sequence>
<dbReference type="OrthoDB" id="959177at2"/>
<dbReference type="SUPFAM" id="SSF82185">
    <property type="entry name" value="Histone H3 K4-specific methyltransferase SET7/9 N-terminal domain"/>
    <property type="match status" value="2"/>
</dbReference>